<dbReference type="KEGG" id="aplc:110990816"/>
<dbReference type="GO" id="GO:0015074">
    <property type="term" value="P:DNA integration"/>
    <property type="evidence" value="ECO:0007669"/>
    <property type="project" value="InterPro"/>
</dbReference>
<dbReference type="AlphaFoldDB" id="A0A8B8A3U9"/>
<name>A0A8B8A3U9_ACAPL</name>
<reference evidence="3" key="1">
    <citation type="submission" date="2025-08" db="UniProtKB">
        <authorList>
            <consortium name="RefSeq"/>
        </authorList>
    </citation>
    <scope>IDENTIFICATION</scope>
</reference>
<accession>A0A8B8A3U9</accession>
<proteinExistence type="predicted"/>
<protein>
    <submittedName>
        <fullName evidence="3">Uncharacterized protein LOC110990816</fullName>
    </submittedName>
</protein>
<feature type="domain" description="Integrase catalytic" evidence="1">
    <location>
        <begin position="1"/>
        <end position="129"/>
    </location>
</feature>
<keyword evidence="2" id="KW-1185">Reference proteome</keyword>
<dbReference type="PANTHER" id="PTHR37984">
    <property type="entry name" value="PROTEIN CBG26694"/>
    <property type="match status" value="1"/>
</dbReference>
<dbReference type="InterPro" id="IPR001584">
    <property type="entry name" value="Integrase_cat-core"/>
</dbReference>
<dbReference type="GeneID" id="110990816"/>
<evidence type="ECO:0000313" key="3">
    <source>
        <dbReference type="RefSeq" id="XP_022111605.1"/>
    </source>
</evidence>
<dbReference type="GO" id="GO:0003676">
    <property type="term" value="F:nucleic acid binding"/>
    <property type="evidence" value="ECO:0007669"/>
    <property type="project" value="InterPro"/>
</dbReference>
<sequence>MGFWMMPDQTAETVAKTLVQQVVTRLGTPLKIHTDQGREFEAGLFRRVCQLLGIHKTRTTPFHPKSDGMVERFNHALKTTLSMSVDENQDDWDELLPYVLMAYCSSEHDSTRLTLNMLGLPGDNLRRTQSYQKQQYDRRAQEGVFEPGQAVSPKKKVSRSPKLQWWWDGPFAVLQRLNNVTCKVQRTARAKAQIVHRNWLKRYLGDVQLGWWERAACGALAEEASAQAGGPRAS</sequence>
<gene>
    <name evidence="3" type="primary">LOC110990816</name>
</gene>
<dbReference type="InterPro" id="IPR054465">
    <property type="entry name" value="Integrase_p58-like_C"/>
</dbReference>
<dbReference type="OMA" id="CHERPET"/>
<dbReference type="InterPro" id="IPR012337">
    <property type="entry name" value="RNaseH-like_sf"/>
</dbReference>
<dbReference type="Proteomes" id="UP000694845">
    <property type="component" value="Unplaced"/>
</dbReference>
<dbReference type="SUPFAM" id="SSF53098">
    <property type="entry name" value="Ribonuclease H-like"/>
    <property type="match status" value="1"/>
</dbReference>
<dbReference type="InterPro" id="IPR036397">
    <property type="entry name" value="RNaseH_sf"/>
</dbReference>
<dbReference type="RefSeq" id="XP_022111605.1">
    <property type="nucleotide sequence ID" value="XM_022255913.1"/>
</dbReference>
<organism evidence="2 3">
    <name type="scientific">Acanthaster planci</name>
    <name type="common">Crown-of-thorns starfish</name>
    <dbReference type="NCBI Taxonomy" id="133434"/>
    <lineage>
        <taxon>Eukaryota</taxon>
        <taxon>Metazoa</taxon>
        <taxon>Echinodermata</taxon>
        <taxon>Eleutherozoa</taxon>
        <taxon>Asterozoa</taxon>
        <taxon>Asteroidea</taxon>
        <taxon>Valvatacea</taxon>
        <taxon>Valvatida</taxon>
        <taxon>Acanthasteridae</taxon>
        <taxon>Acanthaster</taxon>
    </lineage>
</organism>
<dbReference type="Pfam" id="PF22938">
    <property type="entry name" value="Integrase_p58_C"/>
    <property type="match status" value="1"/>
</dbReference>
<evidence type="ECO:0000313" key="2">
    <source>
        <dbReference type="Proteomes" id="UP000694845"/>
    </source>
</evidence>
<evidence type="ECO:0000259" key="1">
    <source>
        <dbReference type="PROSITE" id="PS50994"/>
    </source>
</evidence>
<dbReference type="InterPro" id="IPR050951">
    <property type="entry name" value="Retrovirus_Pol_polyprotein"/>
</dbReference>
<dbReference type="Gene3D" id="3.30.420.10">
    <property type="entry name" value="Ribonuclease H-like superfamily/Ribonuclease H"/>
    <property type="match status" value="1"/>
</dbReference>
<dbReference type="PROSITE" id="PS50994">
    <property type="entry name" value="INTEGRASE"/>
    <property type="match status" value="1"/>
</dbReference>
<dbReference type="OrthoDB" id="441971at2759"/>
<dbReference type="PANTHER" id="PTHR37984:SF15">
    <property type="entry name" value="INTEGRASE CATALYTIC DOMAIN-CONTAINING PROTEIN"/>
    <property type="match status" value="1"/>
</dbReference>